<dbReference type="OrthoDB" id="9806522at2"/>
<dbReference type="InterPro" id="IPR027469">
    <property type="entry name" value="Cation_efflux_TMD_sf"/>
</dbReference>
<comment type="subcellular location">
    <subcellularLocation>
        <location evidence="1">Membrane</location>
        <topology evidence="1">Multi-pass membrane protein</topology>
    </subcellularLocation>
</comment>
<feature type="transmembrane region" description="Helical" evidence="8">
    <location>
        <begin position="92"/>
        <end position="110"/>
    </location>
</feature>
<sequence>MPQPSPSPSVRPTAERVQRGQRSTLVGVGANLLLAMVKGAAGVLGHSYALIADAIESASDIFTSLFVWLGLRAAAREPDENHPYGHGKAEPLASLLVAGALVLAAGIIVWQSIGHILTPHKIPSPFTLLVLGGVVIVKEWLFRHIDQVGEEVGSGAVKADAWHHRSDAITSLTAFVGISIAIIGGPGFESADDWAAIGASLIIVFNAYHIFRPALGEIMDEAPAGTWPEDVARVARTVPGVLGTEKCIVRKMGFEYFVDLHVLVDGDISVREGHAVAHAVKDAVIAQLPAIYDVLVHIEPEDWHQ</sequence>
<dbReference type="NCBIfam" id="TIGR01297">
    <property type="entry name" value="CDF"/>
    <property type="match status" value="1"/>
</dbReference>
<reference evidence="12" key="1">
    <citation type="submission" date="2018-05" db="EMBL/GenBank/DDBJ databases">
        <authorList>
            <person name="Nie L."/>
        </authorList>
    </citation>
    <scope>NUCLEOTIDE SEQUENCE [LARGE SCALE GENOMIC DNA]</scope>
    <source>
        <strain evidence="12">NL</strain>
    </source>
</reference>
<dbReference type="PANTHER" id="PTHR43840:SF15">
    <property type="entry name" value="MITOCHONDRIAL METAL TRANSPORTER 1-RELATED"/>
    <property type="match status" value="1"/>
</dbReference>
<dbReference type="InterPro" id="IPR027470">
    <property type="entry name" value="Cation_efflux_CTD"/>
</dbReference>
<dbReference type="Pfam" id="PF16916">
    <property type="entry name" value="ZT_dimer"/>
    <property type="match status" value="1"/>
</dbReference>
<dbReference type="Gene3D" id="3.30.70.1350">
    <property type="entry name" value="Cation efflux protein, cytoplasmic domain"/>
    <property type="match status" value="1"/>
</dbReference>
<organism evidence="11 12">
    <name type="scientific">Hymenobacter edaphi</name>
    <dbReference type="NCBI Taxonomy" id="2211146"/>
    <lineage>
        <taxon>Bacteria</taxon>
        <taxon>Pseudomonadati</taxon>
        <taxon>Bacteroidota</taxon>
        <taxon>Cytophagia</taxon>
        <taxon>Cytophagales</taxon>
        <taxon>Hymenobacteraceae</taxon>
        <taxon>Hymenobacter</taxon>
    </lineage>
</organism>
<keyword evidence="3" id="KW-0813">Transport</keyword>
<dbReference type="Proteomes" id="UP000248553">
    <property type="component" value="Unassembled WGS sequence"/>
</dbReference>
<evidence type="ECO:0000256" key="4">
    <source>
        <dbReference type="ARBA" id="ARBA00022692"/>
    </source>
</evidence>
<feature type="transmembrane region" description="Helical" evidence="8">
    <location>
        <begin position="25"/>
        <end position="44"/>
    </location>
</feature>
<proteinExistence type="inferred from homology"/>
<gene>
    <name evidence="11" type="ORF">DLM85_07145</name>
</gene>
<dbReference type="GO" id="GO:0016020">
    <property type="term" value="C:membrane"/>
    <property type="evidence" value="ECO:0007669"/>
    <property type="project" value="UniProtKB-SubCell"/>
</dbReference>
<feature type="transmembrane region" description="Helical" evidence="8">
    <location>
        <begin position="194"/>
        <end position="211"/>
    </location>
</feature>
<dbReference type="InterPro" id="IPR002524">
    <property type="entry name" value="Cation_efflux"/>
</dbReference>
<keyword evidence="4 8" id="KW-0812">Transmembrane</keyword>
<evidence type="ECO:0000259" key="10">
    <source>
        <dbReference type="Pfam" id="PF16916"/>
    </source>
</evidence>
<keyword evidence="5 8" id="KW-1133">Transmembrane helix</keyword>
<evidence type="ECO:0000256" key="2">
    <source>
        <dbReference type="ARBA" id="ARBA00008114"/>
    </source>
</evidence>
<evidence type="ECO:0000256" key="8">
    <source>
        <dbReference type="SAM" id="Phobius"/>
    </source>
</evidence>
<feature type="transmembrane region" description="Helical" evidence="8">
    <location>
        <begin position="168"/>
        <end position="188"/>
    </location>
</feature>
<dbReference type="RefSeq" id="WP_111477351.1">
    <property type="nucleotide sequence ID" value="NZ_QHKM01000001.1"/>
</dbReference>
<dbReference type="Pfam" id="PF01545">
    <property type="entry name" value="Cation_efflux"/>
    <property type="match status" value="1"/>
</dbReference>
<protein>
    <submittedName>
        <fullName evidence="11">Cation-efflux pump</fullName>
    </submittedName>
</protein>
<evidence type="ECO:0000256" key="5">
    <source>
        <dbReference type="ARBA" id="ARBA00022989"/>
    </source>
</evidence>
<feature type="domain" description="Cation efflux protein cytoplasmic" evidence="10">
    <location>
        <begin position="229"/>
        <end position="301"/>
    </location>
</feature>
<dbReference type="EMBL" id="QHKM01000001">
    <property type="protein sequence ID" value="RAK70601.1"/>
    <property type="molecule type" value="Genomic_DNA"/>
</dbReference>
<dbReference type="FunFam" id="1.20.1510.10:FF:000006">
    <property type="entry name" value="Divalent cation efflux transporter"/>
    <property type="match status" value="1"/>
</dbReference>
<evidence type="ECO:0000259" key="9">
    <source>
        <dbReference type="Pfam" id="PF01545"/>
    </source>
</evidence>
<dbReference type="InterPro" id="IPR036837">
    <property type="entry name" value="Cation_efflux_CTD_sf"/>
</dbReference>
<comment type="similarity">
    <text evidence="2">Belongs to the cation diffusion facilitator (CDF) transporter (TC 2.A.4) family.</text>
</comment>
<evidence type="ECO:0000256" key="6">
    <source>
        <dbReference type="ARBA" id="ARBA00023136"/>
    </source>
</evidence>
<dbReference type="PANTHER" id="PTHR43840">
    <property type="entry name" value="MITOCHONDRIAL METAL TRANSPORTER 1-RELATED"/>
    <property type="match status" value="1"/>
</dbReference>
<dbReference type="InterPro" id="IPR058533">
    <property type="entry name" value="Cation_efflux_TM"/>
</dbReference>
<keyword evidence="6 8" id="KW-0472">Membrane</keyword>
<keyword evidence="12" id="KW-1185">Reference proteome</keyword>
<dbReference type="SUPFAM" id="SSF161111">
    <property type="entry name" value="Cation efflux protein transmembrane domain-like"/>
    <property type="match status" value="1"/>
</dbReference>
<dbReference type="Gene3D" id="1.20.1510.10">
    <property type="entry name" value="Cation efflux protein transmembrane domain"/>
    <property type="match status" value="1"/>
</dbReference>
<evidence type="ECO:0000256" key="1">
    <source>
        <dbReference type="ARBA" id="ARBA00004141"/>
    </source>
</evidence>
<dbReference type="InterPro" id="IPR050291">
    <property type="entry name" value="CDF_Transporter"/>
</dbReference>
<evidence type="ECO:0000256" key="3">
    <source>
        <dbReference type="ARBA" id="ARBA00022448"/>
    </source>
</evidence>
<evidence type="ECO:0000313" key="11">
    <source>
        <dbReference type="EMBL" id="RAK70601.1"/>
    </source>
</evidence>
<dbReference type="GO" id="GO:0008324">
    <property type="term" value="F:monoatomic cation transmembrane transporter activity"/>
    <property type="evidence" value="ECO:0007669"/>
    <property type="project" value="InterPro"/>
</dbReference>
<feature type="domain" description="Cation efflux protein transmembrane" evidence="9">
    <location>
        <begin position="25"/>
        <end position="219"/>
    </location>
</feature>
<dbReference type="AlphaFoldDB" id="A0A328BVR2"/>
<feature type="transmembrane region" description="Helical" evidence="8">
    <location>
        <begin position="122"/>
        <end position="141"/>
    </location>
</feature>
<evidence type="ECO:0000313" key="12">
    <source>
        <dbReference type="Proteomes" id="UP000248553"/>
    </source>
</evidence>
<accession>A0A328BVR2</accession>
<dbReference type="SUPFAM" id="SSF160240">
    <property type="entry name" value="Cation efflux protein cytoplasmic domain-like"/>
    <property type="match status" value="1"/>
</dbReference>
<evidence type="ECO:0000256" key="7">
    <source>
        <dbReference type="SAM" id="MobiDB-lite"/>
    </source>
</evidence>
<name>A0A328BVR2_9BACT</name>
<comment type="caution">
    <text evidence="11">The sequence shown here is derived from an EMBL/GenBank/DDBJ whole genome shotgun (WGS) entry which is preliminary data.</text>
</comment>
<feature type="transmembrane region" description="Helical" evidence="8">
    <location>
        <begin position="50"/>
        <end position="71"/>
    </location>
</feature>
<feature type="region of interest" description="Disordered" evidence="7">
    <location>
        <begin position="1"/>
        <end position="20"/>
    </location>
</feature>